<name>A0A6J4H8X4_9CHLR</name>
<proteinExistence type="predicted"/>
<feature type="non-terminal residue" evidence="1">
    <location>
        <position position="1"/>
    </location>
</feature>
<dbReference type="AlphaFoldDB" id="A0A6J4H8X4"/>
<dbReference type="EMBL" id="CADCTK010000078">
    <property type="protein sequence ID" value="CAA9216422.1"/>
    <property type="molecule type" value="Genomic_DNA"/>
</dbReference>
<protein>
    <submittedName>
        <fullName evidence="1">Uncharacterized protein</fullName>
    </submittedName>
</protein>
<accession>A0A6J4H8X4</accession>
<reference evidence="1" key="1">
    <citation type="submission" date="2020-02" db="EMBL/GenBank/DDBJ databases">
        <authorList>
            <person name="Meier V. D."/>
        </authorList>
    </citation>
    <scope>NUCLEOTIDE SEQUENCE</scope>
    <source>
        <strain evidence="1">AVDCRST_MAG26</strain>
    </source>
</reference>
<sequence length="19" mass="1942">VHETHSVTAHAGRHACSAA</sequence>
<organism evidence="1">
    <name type="scientific">uncultured Chloroflexia bacterium</name>
    <dbReference type="NCBI Taxonomy" id="1672391"/>
    <lineage>
        <taxon>Bacteria</taxon>
        <taxon>Bacillati</taxon>
        <taxon>Chloroflexota</taxon>
        <taxon>Chloroflexia</taxon>
        <taxon>environmental samples</taxon>
    </lineage>
</organism>
<gene>
    <name evidence="1" type="ORF">AVDCRST_MAG26-333</name>
</gene>
<feature type="non-terminal residue" evidence="1">
    <location>
        <position position="19"/>
    </location>
</feature>
<evidence type="ECO:0000313" key="1">
    <source>
        <dbReference type="EMBL" id="CAA9216422.1"/>
    </source>
</evidence>